<evidence type="ECO:0000256" key="12">
    <source>
        <dbReference type="SAM" id="MobiDB-lite"/>
    </source>
</evidence>
<dbReference type="SUPFAM" id="SSF46785">
    <property type="entry name" value="Winged helix' DNA-binding domain"/>
    <property type="match status" value="1"/>
</dbReference>
<dbReference type="GO" id="GO:0008270">
    <property type="term" value="F:zinc ion binding"/>
    <property type="evidence" value="ECO:0007669"/>
    <property type="project" value="UniProtKB-KW"/>
</dbReference>
<keyword evidence="4" id="KW-0863">Zinc-finger</keyword>
<evidence type="ECO:0000256" key="8">
    <source>
        <dbReference type="ARBA" id="ARBA00023163"/>
    </source>
</evidence>
<dbReference type="PRINTS" id="PR00053">
    <property type="entry name" value="FORKHEAD"/>
</dbReference>
<dbReference type="HOGENOM" id="CLU_077699_6_0_1"/>
<dbReference type="GO" id="GO:0005634">
    <property type="term" value="C:nucleus"/>
    <property type="evidence" value="ECO:0000318"/>
    <property type="project" value="GO_Central"/>
</dbReference>
<dbReference type="Ensembl" id="ENSACAT00000013509.3">
    <property type="protein sequence ID" value="ENSACAP00000013243.3"/>
    <property type="gene ID" value="ENSACAG00000013491.3"/>
</dbReference>
<evidence type="ECO:0000259" key="13">
    <source>
        <dbReference type="PROSITE" id="PS50039"/>
    </source>
</evidence>
<evidence type="ECO:0000256" key="3">
    <source>
        <dbReference type="ARBA" id="ARBA00022723"/>
    </source>
</evidence>
<dbReference type="GO" id="GO:0001227">
    <property type="term" value="F:DNA-binding transcription repressor activity, RNA polymerase II-specific"/>
    <property type="evidence" value="ECO:0000318"/>
    <property type="project" value="GO_Central"/>
</dbReference>
<dbReference type="GO" id="GO:0032689">
    <property type="term" value="P:negative regulation of type II interferon production"/>
    <property type="evidence" value="ECO:0007669"/>
    <property type="project" value="Ensembl"/>
</dbReference>
<dbReference type="GO" id="GO:0005654">
    <property type="term" value="C:nucleoplasm"/>
    <property type="evidence" value="ECO:0007669"/>
    <property type="project" value="Ensembl"/>
</dbReference>
<evidence type="ECO:0000313" key="14">
    <source>
        <dbReference type="Ensembl" id="ENSACAP00000013243.3"/>
    </source>
</evidence>
<evidence type="ECO:0000313" key="15">
    <source>
        <dbReference type="Proteomes" id="UP000001646"/>
    </source>
</evidence>
<dbReference type="GeneID" id="103277757"/>
<evidence type="ECO:0000256" key="11">
    <source>
        <dbReference type="SAM" id="Coils"/>
    </source>
</evidence>
<dbReference type="GO" id="GO:0042826">
    <property type="term" value="F:histone deacetylase binding"/>
    <property type="evidence" value="ECO:0007669"/>
    <property type="project" value="Ensembl"/>
</dbReference>
<dbReference type="FunFam" id="1.10.10.10:FF:000010">
    <property type="entry name" value="Forkhead box P2 isoform B"/>
    <property type="match status" value="1"/>
</dbReference>
<sequence length="368" mass="42017">MPGSKPPSSPVSKNILHSSPRRGTQNRPSVLICAGPYKEQMTLSQPRPISTSQNKQNQVMPTQQIVFTGSSQQIPLLSKPLSQGVPPANTGLTPSSWINTEKWERTHHSITAAYSKERSPGKQLVVDNTPYLHSLVERSTGRDRRGGHVEWQMQEELVRKLEDQLAQEKQRLSVMRAELASSSHSQHLCVPGLIIPHQSKDPRSEIYFSNHHEIHNSAERNSSMAYYRCTTARPPFTYAALIGWAILESPKKQLSLNEIYRWFNNNFGYFRHHIPTWKNAIRHNLSLHKCFVRVENMKGAVWTVDEFEYRKRRSQRCSTYPHPFLGSHGAAVAFGEPWERTAQLRTERSNHYRPEHIIPSSVSAGTMS</sequence>
<dbReference type="GO" id="GO:0000978">
    <property type="term" value="F:RNA polymerase II cis-regulatory region sequence-specific DNA binding"/>
    <property type="evidence" value="ECO:0000318"/>
    <property type="project" value="GO_Central"/>
</dbReference>
<evidence type="ECO:0000256" key="2">
    <source>
        <dbReference type="ARBA" id="ARBA00022491"/>
    </source>
</evidence>
<name>G1KNU3_ANOCA</name>
<dbReference type="PROSITE" id="PS00658">
    <property type="entry name" value="FORK_HEAD_2"/>
    <property type="match status" value="1"/>
</dbReference>
<proteinExistence type="predicted"/>
<feature type="DNA-binding region" description="Fork-head" evidence="10">
    <location>
        <begin position="233"/>
        <end position="306"/>
    </location>
</feature>
<evidence type="ECO:0000256" key="9">
    <source>
        <dbReference type="ARBA" id="ARBA00023242"/>
    </source>
</evidence>
<dbReference type="GO" id="GO:0032700">
    <property type="term" value="P:negative regulation of interleukin-17 production"/>
    <property type="evidence" value="ECO:0007669"/>
    <property type="project" value="Ensembl"/>
</dbReference>
<dbReference type="InterPro" id="IPR036390">
    <property type="entry name" value="WH_DNA-bd_sf"/>
</dbReference>
<reference evidence="14 15" key="1">
    <citation type="submission" date="2009-12" db="EMBL/GenBank/DDBJ databases">
        <title>The Genome Sequence of Anolis carolinensis (Green Anole Lizard).</title>
        <authorList>
            <consortium name="The Genome Sequencing Platform"/>
            <person name="Di Palma F."/>
            <person name="Alfoldi J."/>
            <person name="Heiman D."/>
            <person name="Young S."/>
            <person name="Grabherr M."/>
            <person name="Johnson J."/>
            <person name="Lander E.S."/>
            <person name="Lindblad-Toh K."/>
        </authorList>
    </citation>
    <scope>NUCLEOTIDE SEQUENCE [LARGE SCALE GENOMIC DNA]</scope>
    <source>
        <strain evidence="14 15">JBL SC #1</strain>
    </source>
</reference>
<dbReference type="GO" id="GO:0032713">
    <property type="term" value="P:negative regulation of interleukin-4 production"/>
    <property type="evidence" value="ECO:0007669"/>
    <property type="project" value="Ensembl"/>
</dbReference>
<feature type="coiled-coil region" evidence="11">
    <location>
        <begin position="151"/>
        <end position="178"/>
    </location>
</feature>
<dbReference type="GO" id="GO:0009615">
    <property type="term" value="P:response to virus"/>
    <property type="evidence" value="ECO:0007669"/>
    <property type="project" value="Ensembl"/>
</dbReference>
<dbReference type="InterPro" id="IPR047413">
    <property type="entry name" value="FH_FOXP3"/>
</dbReference>
<reference evidence="14" key="2">
    <citation type="submission" date="2025-08" db="UniProtKB">
        <authorList>
            <consortium name="Ensembl"/>
        </authorList>
    </citation>
    <scope>IDENTIFICATION</scope>
</reference>
<protein>
    <submittedName>
        <fullName evidence="14">Forkhead box P3</fullName>
    </submittedName>
</protein>
<evidence type="ECO:0000256" key="7">
    <source>
        <dbReference type="ARBA" id="ARBA00023125"/>
    </source>
</evidence>
<dbReference type="InterPro" id="IPR001766">
    <property type="entry name" value="Fork_head_dom"/>
</dbReference>
<dbReference type="CTD" id="50943"/>
<keyword evidence="8" id="KW-0804">Transcription</keyword>
<dbReference type="Gene3D" id="1.10.10.10">
    <property type="entry name" value="Winged helix-like DNA-binding domain superfamily/Winged helix DNA-binding domain"/>
    <property type="match status" value="1"/>
</dbReference>
<dbReference type="GO" id="GO:0042130">
    <property type="term" value="P:negative regulation of T cell proliferation"/>
    <property type="evidence" value="ECO:0007669"/>
    <property type="project" value="Ensembl"/>
</dbReference>
<dbReference type="PANTHER" id="PTHR45796">
    <property type="entry name" value="FORKHEAD BOX P, ISOFORM C"/>
    <property type="match status" value="1"/>
</dbReference>
<dbReference type="GeneTree" id="ENSGT00940000161807"/>
<accession>G1KNU3</accession>
<dbReference type="GO" id="GO:0045591">
    <property type="term" value="P:positive regulation of regulatory T cell differentiation"/>
    <property type="evidence" value="ECO:0007669"/>
    <property type="project" value="Ensembl"/>
</dbReference>
<dbReference type="PROSITE" id="PS50039">
    <property type="entry name" value="FORK_HEAD_3"/>
    <property type="match status" value="1"/>
</dbReference>
<feature type="region of interest" description="Disordered" evidence="12">
    <location>
        <begin position="1"/>
        <end position="29"/>
    </location>
</feature>
<dbReference type="STRING" id="28377.ENSACAP00000013243"/>
<dbReference type="InterPro" id="IPR050998">
    <property type="entry name" value="FOXP"/>
</dbReference>
<dbReference type="PANTHER" id="PTHR45796:SF7">
    <property type="entry name" value="FORKHEAD BOX PROTEIN P4"/>
    <property type="match status" value="1"/>
</dbReference>
<keyword evidence="2" id="KW-0678">Repressor</keyword>
<dbReference type="InParanoid" id="G1KNU3"/>
<keyword evidence="15" id="KW-1185">Reference proteome</keyword>
<dbReference type="GO" id="GO:0006357">
    <property type="term" value="P:regulation of transcription by RNA polymerase II"/>
    <property type="evidence" value="ECO:0000318"/>
    <property type="project" value="GO_Central"/>
</dbReference>
<dbReference type="SMART" id="SM00339">
    <property type="entry name" value="FH"/>
    <property type="match status" value="1"/>
</dbReference>
<dbReference type="Bgee" id="ENSACAG00000013491">
    <property type="expression patterns" value="Expressed in ovary and 6 other cell types or tissues"/>
</dbReference>
<dbReference type="InterPro" id="IPR036388">
    <property type="entry name" value="WH-like_DNA-bd_sf"/>
</dbReference>
<keyword evidence="3" id="KW-0479">Metal-binding</keyword>
<evidence type="ECO:0000256" key="4">
    <source>
        <dbReference type="ARBA" id="ARBA00022771"/>
    </source>
</evidence>
<keyword evidence="9 10" id="KW-0539">Nucleus</keyword>
<organism evidence="14 15">
    <name type="scientific">Anolis carolinensis</name>
    <name type="common">Green anole</name>
    <name type="synonym">American chameleon</name>
    <dbReference type="NCBI Taxonomy" id="28377"/>
    <lineage>
        <taxon>Eukaryota</taxon>
        <taxon>Metazoa</taxon>
        <taxon>Chordata</taxon>
        <taxon>Craniata</taxon>
        <taxon>Vertebrata</taxon>
        <taxon>Euteleostomi</taxon>
        <taxon>Lepidosauria</taxon>
        <taxon>Squamata</taxon>
        <taxon>Bifurcata</taxon>
        <taxon>Unidentata</taxon>
        <taxon>Episquamata</taxon>
        <taxon>Toxicofera</taxon>
        <taxon>Iguania</taxon>
        <taxon>Dactyloidae</taxon>
        <taxon>Anolis</taxon>
    </lineage>
</organism>
<dbReference type="KEGG" id="acs:103277757"/>
<evidence type="ECO:0000256" key="1">
    <source>
        <dbReference type="ARBA" id="ARBA00004123"/>
    </source>
</evidence>
<feature type="domain" description="Fork-head" evidence="13">
    <location>
        <begin position="233"/>
        <end position="306"/>
    </location>
</feature>
<comment type="subcellular location">
    <subcellularLocation>
        <location evidence="1 10">Nucleus</location>
    </subcellularLocation>
</comment>
<reference evidence="14" key="3">
    <citation type="submission" date="2025-09" db="UniProtKB">
        <authorList>
            <consortium name="Ensembl"/>
        </authorList>
    </citation>
    <scope>IDENTIFICATION</scope>
</reference>
<dbReference type="AlphaFoldDB" id="G1KNU3"/>
<keyword evidence="11" id="KW-0175">Coiled coil</keyword>
<keyword evidence="7 10" id="KW-0238">DNA-binding</keyword>
<dbReference type="GO" id="GO:0042803">
    <property type="term" value="F:protein homodimerization activity"/>
    <property type="evidence" value="ECO:0007669"/>
    <property type="project" value="Ensembl"/>
</dbReference>
<gene>
    <name evidence="14" type="primary">FOXP3</name>
</gene>
<dbReference type="GO" id="GO:0045066">
    <property type="term" value="P:regulatory T cell differentiation"/>
    <property type="evidence" value="ECO:0007669"/>
    <property type="project" value="Ensembl"/>
</dbReference>
<dbReference type="GO" id="GO:0051525">
    <property type="term" value="F:NFAT protein binding"/>
    <property type="evidence" value="ECO:0007669"/>
    <property type="project" value="Ensembl"/>
</dbReference>
<evidence type="ECO:0000256" key="10">
    <source>
        <dbReference type="PROSITE-ProRule" id="PRU00089"/>
    </source>
</evidence>
<evidence type="ECO:0000256" key="5">
    <source>
        <dbReference type="ARBA" id="ARBA00022833"/>
    </source>
</evidence>
<dbReference type="GO" id="GO:2000320">
    <property type="term" value="P:negative regulation of T-helper 17 cell differentiation"/>
    <property type="evidence" value="ECO:0007669"/>
    <property type="project" value="Ensembl"/>
</dbReference>
<dbReference type="Gene3D" id="1.20.5.340">
    <property type="match status" value="1"/>
</dbReference>
<keyword evidence="5" id="KW-0862">Zinc</keyword>
<dbReference type="GO" id="GO:0005829">
    <property type="term" value="C:cytosol"/>
    <property type="evidence" value="ECO:0007669"/>
    <property type="project" value="Ensembl"/>
</dbReference>
<evidence type="ECO:0000256" key="6">
    <source>
        <dbReference type="ARBA" id="ARBA00023015"/>
    </source>
</evidence>
<dbReference type="GO" id="GO:0002725">
    <property type="term" value="P:negative regulation of T cell cytokine production"/>
    <property type="evidence" value="ECO:0007669"/>
    <property type="project" value="Ensembl"/>
</dbReference>
<dbReference type="GO" id="GO:0032693">
    <property type="term" value="P:negative regulation of interleukin-10 production"/>
    <property type="evidence" value="ECO:0007669"/>
    <property type="project" value="Ensembl"/>
</dbReference>
<feature type="compositionally biased region" description="Polar residues" evidence="12">
    <location>
        <begin position="15"/>
        <end position="28"/>
    </location>
</feature>
<dbReference type="eggNOG" id="KOG4385">
    <property type="taxonomic scope" value="Eukaryota"/>
</dbReference>
<dbReference type="InterPro" id="IPR030456">
    <property type="entry name" value="TF_fork_head_CS_2"/>
</dbReference>
<keyword evidence="6" id="KW-0805">Transcription regulation</keyword>
<dbReference type="OrthoDB" id="5830876at2759"/>
<dbReference type="Pfam" id="PF00250">
    <property type="entry name" value="Forkhead"/>
    <property type="match status" value="1"/>
</dbReference>
<dbReference type="GO" id="GO:0001228">
    <property type="term" value="F:DNA-binding transcription activator activity, RNA polymerase II-specific"/>
    <property type="evidence" value="ECO:0007669"/>
    <property type="project" value="Ensembl"/>
</dbReference>
<dbReference type="GO" id="GO:0032703">
    <property type="term" value="P:negative regulation of interleukin-2 production"/>
    <property type="evidence" value="ECO:0007669"/>
    <property type="project" value="Ensembl"/>
</dbReference>
<dbReference type="GO" id="GO:0035035">
    <property type="term" value="F:histone acetyltransferase binding"/>
    <property type="evidence" value="ECO:0007669"/>
    <property type="project" value="Ensembl"/>
</dbReference>
<dbReference type="CDD" id="cd20066">
    <property type="entry name" value="FH_FOXP3"/>
    <property type="match status" value="1"/>
</dbReference>
<dbReference type="Proteomes" id="UP000001646">
    <property type="component" value="Chromosome 2"/>
</dbReference>